<comment type="caution">
    <text evidence="1">The sequence shown here is derived from an EMBL/GenBank/DDBJ whole genome shotgun (WGS) entry which is preliminary data.</text>
</comment>
<reference evidence="1" key="1">
    <citation type="journal article" date="2014" name="Front. Microbiol.">
        <title>High frequency of phylogenetically diverse reductive dehalogenase-homologous genes in deep subseafloor sedimentary metagenomes.</title>
        <authorList>
            <person name="Kawai M."/>
            <person name="Futagami T."/>
            <person name="Toyoda A."/>
            <person name="Takaki Y."/>
            <person name="Nishi S."/>
            <person name="Hori S."/>
            <person name="Arai W."/>
            <person name="Tsubouchi T."/>
            <person name="Morono Y."/>
            <person name="Uchiyama I."/>
            <person name="Ito T."/>
            <person name="Fujiyama A."/>
            <person name="Inagaki F."/>
            <person name="Takami H."/>
        </authorList>
    </citation>
    <scope>NUCLEOTIDE SEQUENCE</scope>
    <source>
        <strain evidence="1">Expedition CK06-06</strain>
    </source>
</reference>
<organism evidence="1">
    <name type="scientific">marine sediment metagenome</name>
    <dbReference type="NCBI Taxonomy" id="412755"/>
    <lineage>
        <taxon>unclassified sequences</taxon>
        <taxon>metagenomes</taxon>
        <taxon>ecological metagenomes</taxon>
    </lineage>
</organism>
<accession>X1G8R9</accession>
<sequence length="42" mass="5175">MTNEEFLDKLKDYIKRVDTDPDYDKYIVDDVETLVEDFREEE</sequence>
<name>X1G8R9_9ZZZZ</name>
<dbReference type="EMBL" id="BARU01023479">
    <property type="protein sequence ID" value="GAH53617.1"/>
    <property type="molecule type" value="Genomic_DNA"/>
</dbReference>
<protein>
    <submittedName>
        <fullName evidence="1">Uncharacterized protein</fullName>
    </submittedName>
</protein>
<proteinExistence type="predicted"/>
<gene>
    <name evidence="1" type="ORF">S03H2_38103</name>
</gene>
<dbReference type="AlphaFoldDB" id="X1G8R9"/>
<evidence type="ECO:0000313" key="1">
    <source>
        <dbReference type="EMBL" id="GAH53617.1"/>
    </source>
</evidence>